<sequence length="406" mass="46016">MGYKSSVLNKINFIPTILSNNRYFSMFLLLFFIQLGYSQSAKFKVTLDAGHGDHDYGAIYGNCTEKNINLAIVLKVGKILEKQPNIAVTYTRKTDVFIDLVERANIANRADANLFVSIHCNASKNPAAFGSETFIMGLTKTASSMEVAKRENSVITLEKDYKKKYEGFDPSRPESIIGTTLVQEEYVENSIMLAGKIQEKFKSIERKSRGIGQEPFMVLHKAYMPRVLIETGFISNETEGAYLNSDEGQDEMAEAIATAIIEYKKEYFDGGDYEELERPSRILKEETKKEQAKKDSIKKEIVKKESQPNKIESKNTAELKLGIFYKVQISAGDKKMELSPSNFKGLKDISMEKDGKYYKYYYGETSEYENTKELLKKAKEKGYKSAFVVAFKDGKVISVNEALKQK</sequence>
<dbReference type="GO" id="GO:0030288">
    <property type="term" value="C:outer membrane-bounded periplasmic space"/>
    <property type="evidence" value="ECO:0007669"/>
    <property type="project" value="TreeGrafter"/>
</dbReference>
<evidence type="ECO:0000256" key="2">
    <source>
        <dbReference type="ARBA" id="ARBA00011901"/>
    </source>
</evidence>
<dbReference type="AlphaFoldDB" id="A0A2S4NAS6"/>
<dbReference type="Gene3D" id="3.40.630.40">
    <property type="entry name" value="Zn-dependent exopeptidases"/>
    <property type="match status" value="1"/>
</dbReference>
<dbReference type="GO" id="GO:0008745">
    <property type="term" value="F:N-acetylmuramoyl-L-alanine amidase activity"/>
    <property type="evidence" value="ECO:0007669"/>
    <property type="project" value="UniProtKB-EC"/>
</dbReference>
<comment type="catalytic activity">
    <reaction evidence="1">
        <text>Hydrolyzes the link between N-acetylmuramoyl residues and L-amino acid residues in certain cell-wall glycopeptides.</text>
        <dbReference type="EC" id="3.5.1.28"/>
    </reaction>
</comment>
<dbReference type="PANTHER" id="PTHR30404:SF0">
    <property type="entry name" value="N-ACETYLMURAMOYL-L-ALANINE AMIDASE AMIC"/>
    <property type="match status" value="1"/>
</dbReference>
<comment type="caution">
    <text evidence="5">The sequence shown here is derived from an EMBL/GenBank/DDBJ whole genome shotgun (WGS) entry which is preliminary data.</text>
</comment>
<dbReference type="EC" id="3.5.1.28" evidence="2"/>
<dbReference type="RefSeq" id="WP_317047127.1">
    <property type="nucleotide sequence ID" value="NZ_PQNY01000002.1"/>
</dbReference>
<dbReference type="FunFam" id="3.40.630.40:FF:000005">
    <property type="entry name" value="N-acetylmuramoyl-L-alanine amidase (AmiA)"/>
    <property type="match status" value="1"/>
</dbReference>
<dbReference type="InterPro" id="IPR050695">
    <property type="entry name" value="N-acetylmuramoyl_amidase_3"/>
</dbReference>
<keyword evidence="6" id="KW-1185">Reference proteome</keyword>
<evidence type="ECO:0000259" key="4">
    <source>
        <dbReference type="SMART" id="SM00646"/>
    </source>
</evidence>
<protein>
    <recommendedName>
        <fullName evidence="2">N-acetylmuramoyl-L-alanine amidase</fullName>
        <ecNumber evidence="2">3.5.1.28</ecNumber>
    </recommendedName>
</protein>
<dbReference type="SUPFAM" id="SSF53187">
    <property type="entry name" value="Zn-dependent exopeptidases"/>
    <property type="match status" value="1"/>
</dbReference>
<dbReference type="InterPro" id="IPR002508">
    <property type="entry name" value="MurNAc-LAA_cat"/>
</dbReference>
<dbReference type="PANTHER" id="PTHR30404">
    <property type="entry name" value="N-ACETYLMURAMOYL-L-ALANINE AMIDASE"/>
    <property type="match status" value="1"/>
</dbReference>
<evidence type="ECO:0000256" key="1">
    <source>
        <dbReference type="ARBA" id="ARBA00001561"/>
    </source>
</evidence>
<keyword evidence="3" id="KW-0378">Hydrolase</keyword>
<feature type="domain" description="MurNAc-LAA" evidence="4">
    <location>
        <begin position="104"/>
        <end position="261"/>
    </location>
</feature>
<dbReference type="CDD" id="cd02696">
    <property type="entry name" value="MurNAc-LAA"/>
    <property type="match status" value="1"/>
</dbReference>
<dbReference type="Pfam" id="PF01520">
    <property type="entry name" value="Amidase_3"/>
    <property type="match status" value="1"/>
</dbReference>
<organism evidence="5 6">
    <name type="scientific">Flavobacterium croceum DSM 17960</name>
    <dbReference type="NCBI Taxonomy" id="1121886"/>
    <lineage>
        <taxon>Bacteria</taxon>
        <taxon>Pseudomonadati</taxon>
        <taxon>Bacteroidota</taxon>
        <taxon>Flavobacteriia</taxon>
        <taxon>Flavobacteriales</taxon>
        <taxon>Flavobacteriaceae</taxon>
        <taxon>Flavobacterium</taxon>
    </lineage>
</organism>
<proteinExistence type="predicted"/>
<accession>A0A2S4NAS6</accession>
<dbReference type="GO" id="GO:0009253">
    <property type="term" value="P:peptidoglycan catabolic process"/>
    <property type="evidence" value="ECO:0007669"/>
    <property type="project" value="InterPro"/>
</dbReference>
<reference evidence="5 6" key="1">
    <citation type="submission" date="2018-01" db="EMBL/GenBank/DDBJ databases">
        <title>Genomic Encyclopedia of Type Strains, Phase I: the one thousand microbial genomes (KMG-I) project.</title>
        <authorList>
            <person name="Goeker M."/>
        </authorList>
    </citation>
    <scope>NUCLEOTIDE SEQUENCE [LARGE SCALE GENOMIC DNA]</scope>
    <source>
        <strain evidence="5 6">DSM 17960</strain>
    </source>
</reference>
<gene>
    <name evidence="5" type="ORF">Q361_102119</name>
</gene>
<dbReference type="Proteomes" id="UP000237056">
    <property type="component" value="Unassembled WGS sequence"/>
</dbReference>
<dbReference type="EMBL" id="PQNY01000002">
    <property type="protein sequence ID" value="POS02806.1"/>
    <property type="molecule type" value="Genomic_DNA"/>
</dbReference>
<name>A0A2S4NAS6_9FLAO</name>
<dbReference type="SMART" id="SM00646">
    <property type="entry name" value="Ami_3"/>
    <property type="match status" value="1"/>
</dbReference>
<evidence type="ECO:0000313" key="6">
    <source>
        <dbReference type="Proteomes" id="UP000237056"/>
    </source>
</evidence>
<evidence type="ECO:0000313" key="5">
    <source>
        <dbReference type="EMBL" id="POS02806.1"/>
    </source>
</evidence>
<evidence type="ECO:0000256" key="3">
    <source>
        <dbReference type="ARBA" id="ARBA00022801"/>
    </source>
</evidence>